<dbReference type="GO" id="GO:0016020">
    <property type="term" value="C:membrane"/>
    <property type="evidence" value="ECO:0007669"/>
    <property type="project" value="TreeGrafter"/>
</dbReference>
<keyword evidence="1" id="KW-0472">Membrane</keyword>
<dbReference type="InterPro" id="IPR050879">
    <property type="entry name" value="Acyltransferase_3"/>
</dbReference>
<feature type="transmembrane region" description="Helical" evidence="1">
    <location>
        <begin position="310"/>
        <end position="331"/>
    </location>
</feature>
<gene>
    <name evidence="3" type="ORF">KQR59_07335</name>
</gene>
<keyword evidence="1" id="KW-0812">Transmembrane</keyword>
<feature type="transmembrane region" description="Helical" evidence="1">
    <location>
        <begin position="56"/>
        <end position="81"/>
    </location>
</feature>
<sequence length="348" mass="41028">MQGIQNRLYFLDYLRVFAFISVLIGHKFYTEIFYMTSKYPAYHITEQYIINIINSLFYAGGAGVIVFFMISGYIILLVVNFERPVEFIIKRIFRIYPLLIVAILLQVILKYYVDNETISIKTVIIQMSLMGDFFNIPPALGGVEWTLRLEVMFYLLIAVVRILKINNSGYTLMLLFISICVLLRYILPVFPSGGWSSGYFSIYFPFLLLGSSIYLYEKNKINLLVMLFFTIFVFHSYFSMIYLYKSFYLNTNFAIVGYMVFMFMWLVREKLTASLLNNVILKVSVLTYSIYLFHDYLWDYIYSVMLHLNIDIKIFVVPILFVFCIIMNKAVENPMNKMGKMILKKYKD</sequence>
<dbReference type="GO" id="GO:0016747">
    <property type="term" value="F:acyltransferase activity, transferring groups other than amino-acyl groups"/>
    <property type="evidence" value="ECO:0007669"/>
    <property type="project" value="InterPro"/>
</dbReference>
<feature type="transmembrane region" description="Helical" evidence="1">
    <location>
        <begin position="279"/>
        <end position="298"/>
    </location>
</feature>
<dbReference type="Proteomes" id="UP000683421">
    <property type="component" value="Chromosome"/>
</dbReference>
<dbReference type="PANTHER" id="PTHR23028">
    <property type="entry name" value="ACETYLTRANSFERASE"/>
    <property type="match status" value="1"/>
</dbReference>
<name>A0AAJ4TKQ1_9GAMM</name>
<dbReference type="EMBL" id="CP076680">
    <property type="protein sequence ID" value="QWU98909.1"/>
    <property type="molecule type" value="Genomic_DNA"/>
</dbReference>
<dbReference type="GO" id="GO:0000271">
    <property type="term" value="P:polysaccharide biosynthetic process"/>
    <property type="evidence" value="ECO:0007669"/>
    <property type="project" value="TreeGrafter"/>
</dbReference>
<dbReference type="AlphaFoldDB" id="A0AAJ4TKQ1"/>
<dbReference type="RefSeq" id="WP_149368627.1">
    <property type="nucleotide sequence ID" value="NZ_CP076680.1"/>
</dbReference>
<keyword evidence="3" id="KW-0012">Acyltransferase</keyword>
<dbReference type="Pfam" id="PF01757">
    <property type="entry name" value="Acyl_transf_3"/>
    <property type="match status" value="1"/>
</dbReference>
<protein>
    <submittedName>
        <fullName evidence="3">Acyltransferase</fullName>
    </submittedName>
</protein>
<keyword evidence="3" id="KW-0808">Transferase</keyword>
<feature type="transmembrane region" description="Helical" evidence="1">
    <location>
        <begin position="145"/>
        <end position="163"/>
    </location>
</feature>
<feature type="transmembrane region" description="Helical" evidence="1">
    <location>
        <begin position="249"/>
        <end position="267"/>
    </location>
</feature>
<proteinExistence type="predicted"/>
<evidence type="ECO:0000259" key="2">
    <source>
        <dbReference type="Pfam" id="PF01757"/>
    </source>
</evidence>
<feature type="transmembrane region" description="Helical" evidence="1">
    <location>
        <begin position="199"/>
        <end position="216"/>
    </location>
</feature>
<feature type="transmembrane region" description="Helical" evidence="1">
    <location>
        <begin position="223"/>
        <end position="243"/>
    </location>
</feature>
<feature type="transmembrane region" description="Helical" evidence="1">
    <location>
        <begin position="93"/>
        <end position="113"/>
    </location>
</feature>
<dbReference type="PANTHER" id="PTHR23028:SF53">
    <property type="entry name" value="ACYL_TRANSF_3 DOMAIN-CONTAINING PROTEIN"/>
    <property type="match status" value="1"/>
</dbReference>
<evidence type="ECO:0000313" key="4">
    <source>
        <dbReference type="Proteomes" id="UP000683421"/>
    </source>
</evidence>
<accession>A0AAJ4TKQ1</accession>
<evidence type="ECO:0000313" key="3">
    <source>
        <dbReference type="EMBL" id="QWU98909.1"/>
    </source>
</evidence>
<dbReference type="InterPro" id="IPR002656">
    <property type="entry name" value="Acyl_transf_3_dom"/>
</dbReference>
<keyword evidence="1" id="KW-1133">Transmembrane helix</keyword>
<keyword evidence="4" id="KW-1185">Reference proteome</keyword>
<feature type="domain" description="Acyltransferase 3" evidence="2">
    <location>
        <begin position="9"/>
        <end position="326"/>
    </location>
</feature>
<evidence type="ECO:0000256" key="1">
    <source>
        <dbReference type="SAM" id="Phobius"/>
    </source>
</evidence>
<dbReference type="KEGG" id="fsr:KQR59_07335"/>
<feature type="transmembrane region" description="Helical" evidence="1">
    <location>
        <begin position="12"/>
        <end position="29"/>
    </location>
</feature>
<feature type="transmembrane region" description="Helical" evidence="1">
    <location>
        <begin position="170"/>
        <end position="187"/>
    </location>
</feature>
<reference evidence="3 4" key="1">
    <citation type="submission" date="2021-06" db="EMBL/GenBank/DDBJ databases">
        <title>Ulceroglandular infection and bacteremia caused by Francisella salimarina in an immunocompromised patient, France.</title>
        <authorList>
            <person name="Hennebique A."/>
            <person name="Caspar Y."/>
            <person name="Maurin M."/>
            <person name="Boisset S."/>
            <person name="Pelloux I."/>
            <person name="Gallego-Hernanz M.P."/>
            <person name="Burucoa C."/>
            <person name="Cazenave-Roblot F."/>
            <person name="Plouzeau C."/>
            <person name="Rammaert B."/>
        </authorList>
    </citation>
    <scope>NUCLEOTIDE SEQUENCE [LARGE SCALE GENOMIC DNA]</scope>
    <source>
        <strain evidence="3 4">CHUGA-F75</strain>
    </source>
</reference>
<organism evidence="3 4">
    <name type="scientific">Francisella salimarina</name>
    <dbReference type="NCBI Taxonomy" id="2599927"/>
    <lineage>
        <taxon>Bacteria</taxon>
        <taxon>Pseudomonadati</taxon>
        <taxon>Pseudomonadota</taxon>
        <taxon>Gammaproteobacteria</taxon>
        <taxon>Thiotrichales</taxon>
        <taxon>Francisellaceae</taxon>
        <taxon>Francisella</taxon>
    </lineage>
</organism>